<dbReference type="EMBL" id="JAUFPT010000058">
    <property type="protein sequence ID" value="MDN3572373.1"/>
    <property type="molecule type" value="Genomic_DNA"/>
</dbReference>
<accession>A0ABT8AR98</accession>
<gene>
    <name evidence="1" type="ORF">QWZ18_17295</name>
</gene>
<evidence type="ECO:0000313" key="2">
    <source>
        <dbReference type="Proteomes" id="UP001244297"/>
    </source>
</evidence>
<sequence length="63" mass="6807">MLVEADPLTDAISALRAKGHTVEPCGEDPALWRIDNEDQELTVEQLLALALRLGLVEGPGRAQ</sequence>
<evidence type="ECO:0000313" key="1">
    <source>
        <dbReference type="EMBL" id="MDN3572373.1"/>
    </source>
</evidence>
<proteinExistence type="predicted"/>
<dbReference type="Proteomes" id="UP001244297">
    <property type="component" value="Unassembled WGS sequence"/>
</dbReference>
<organism evidence="1 2">
    <name type="scientific">Methylobacterium longum</name>
    <dbReference type="NCBI Taxonomy" id="767694"/>
    <lineage>
        <taxon>Bacteria</taxon>
        <taxon>Pseudomonadati</taxon>
        <taxon>Pseudomonadota</taxon>
        <taxon>Alphaproteobacteria</taxon>
        <taxon>Hyphomicrobiales</taxon>
        <taxon>Methylobacteriaceae</taxon>
        <taxon>Methylobacterium</taxon>
    </lineage>
</organism>
<reference evidence="2" key="1">
    <citation type="journal article" date="2019" name="Int. J. Syst. Evol. Microbiol.">
        <title>The Global Catalogue of Microorganisms (GCM) 10K type strain sequencing project: providing services to taxonomists for standard genome sequencing and annotation.</title>
        <authorList>
            <consortium name="The Broad Institute Genomics Platform"/>
            <consortium name="The Broad Institute Genome Sequencing Center for Infectious Disease"/>
            <person name="Wu L."/>
            <person name="Ma J."/>
        </authorList>
    </citation>
    <scope>NUCLEOTIDE SEQUENCE [LARGE SCALE GENOMIC DNA]</scope>
    <source>
        <strain evidence="2">CECT 7806</strain>
    </source>
</reference>
<protein>
    <submittedName>
        <fullName evidence="1">Uncharacterized protein</fullName>
    </submittedName>
</protein>
<name>A0ABT8AR98_9HYPH</name>
<comment type="caution">
    <text evidence="1">The sequence shown here is derived from an EMBL/GenBank/DDBJ whole genome shotgun (WGS) entry which is preliminary data.</text>
</comment>
<keyword evidence="2" id="KW-1185">Reference proteome</keyword>
<dbReference type="RefSeq" id="WP_238285068.1">
    <property type="nucleotide sequence ID" value="NZ_BPQS01000002.1"/>
</dbReference>